<evidence type="ECO:0000313" key="10">
    <source>
        <dbReference type="Proteomes" id="UP000068447"/>
    </source>
</evidence>
<dbReference type="Gene3D" id="3.40.30.10">
    <property type="entry name" value="Glutaredoxin"/>
    <property type="match status" value="1"/>
</dbReference>
<keyword evidence="4" id="KW-1015">Disulfide bond</keyword>
<dbReference type="Gene3D" id="1.25.40.10">
    <property type="entry name" value="Tetratricopeptide repeat domain"/>
    <property type="match status" value="2"/>
</dbReference>
<dbReference type="KEGG" id="lal:AT746_02385"/>
<evidence type="ECO:0000256" key="1">
    <source>
        <dbReference type="ARBA" id="ARBA00008987"/>
    </source>
</evidence>
<proteinExistence type="inferred from homology"/>
<dbReference type="GO" id="GO:0006950">
    <property type="term" value="P:response to stress"/>
    <property type="evidence" value="ECO:0007669"/>
    <property type="project" value="UniProtKB-ARBA"/>
</dbReference>
<reference evidence="9 10" key="1">
    <citation type="submission" date="2015-12" db="EMBL/GenBank/DDBJ databases">
        <title>Complete genome of Lacimicrobium alkaliphilum KCTC 32984.</title>
        <authorList>
            <person name="Kim S.-G."/>
            <person name="Lee Y.-J."/>
        </authorList>
    </citation>
    <scope>NUCLEOTIDE SEQUENCE [LARGE SCALE GENOMIC DNA]</scope>
    <source>
        <strain evidence="9 10">YelD216</strain>
    </source>
</reference>
<evidence type="ECO:0000256" key="6">
    <source>
        <dbReference type="NCBIfam" id="TIGR01068"/>
    </source>
</evidence>
<dbReference type="Proteomes" id="UP000068447">
    <property type="component" value="Chromosome"/>
</dbReference>
<feature type="repeat" description="TPR" evidence="7">
    <location>
        <begin position="117"/>
        <end position="150"/>
    </location>
</feature>
<dbReference type="InterPro" id="IPR017937">
    <property type="entry name" value="Thioredoxin_CS"/>
</dbReference>
<dbReference type="AlphaFoldDB" id="A0A0U2JIA3"/>
<keyword evidence="2" id="KW-0813">Transport</keyword>
<evidence type="ECO:0000256" key="4">
    <source>
        <dbReference type="ARBA" id="ARBA00023157"/>
    </source>
</evidence>
<evidence type="ECO:0000256" key="2">
    <source>
        <dbReference type="ARBA" id="ARBA00022448"/>
    </source>
</evidence>
<dbReference type="CDD" id="cd02956">
    <property type="entry name" value="ybbN"/>
    <property type="match status" value="1"/>
</dbReference>
<dbReference type="SUPFAM" id="SSF48452">
    <property type="entry name" value="TPR-like"/>
    <property type="match status" value="1"/>
</dbReference>
<sequence>MDQQTNNIINIDLDNFQSVILEASQHKLVMVDFWADWCEPCKNLMPVLEKLATERPDGLILAKVNCDEQQQIAMQFGVRSLPTVILVKDGQPVDGFAGVQSETEIRALLDKHLPSPADELLEQARAALAQSDVQQAFSLAKQALELEPERSDIKFVLIECYIELKRVSEAKELMETIGLVDQDATYQSLRGRIELAEEAAESPEIKALQQALAQDPENMELKVKLAVQLQQNGRAEEALNLLLEVLRKDLNFGDARKIMLDSLNALPEGDALASQYRRKLYSLLY</sequence>
<keyword evidence="7" id="KW-0802">TPR repeat</keyword>
<dbReference type="InterPro" id="IPR019734">
    <property type="entry name" value="TPR_rpt"/>
</dbReference>
<dbReference type="FunFam" id="3.40.30.10:FF:000001">
    <property type="entry name" value="Thioredoxin"/>
    <property type="match status" value="1"/>
</dbReference>
<accession>A0A0U2JIA3</accession>
<evidence type="ECO:0000256" key="5">
    <source>
        <dbReference type="ARBA" id="ARBA00023284"/>
    </source>
</evidence>
<dbReference type="Pfam" id="PF00085">
    <property type="entry name" value="Thioredoxin"/>
    <property type="match status" value="1"/>
</dbReference>
<dbReference type="Pfam" id="PF14561">
    <property type="entry name" value="TPR_20"/>
    <property type="match status" value="1"/>
</dbReference>
<dbReference type="SUPFAM" id="SSF52833">
    <property type="entry name" value="Thioredoxin-like"/>
    <property type="match status" value="1"/>
</dbReference>
<dbReference type="GO" id="GO:0045454">
    <property type="term" value="P:cell redox homeostasis"/>
    <property type="evidence" value="ECO:0007669"/>
    <property type="project" value="TreeGrafter"/>
</dbReference>
<dbReference type="Pfam" id="PF14559">
    <property type="entry name" value="TPR_19"/>
    <property type="match status" value="1"/>
</dbReference>
<keyword evidence="5" id="KW-0676">Redox-active center</keyword>
<dbReference type="PANTHER" id="PTHR43601:SF3">
    <property type="entry name" value="THIOREDOXIN, MITOCHONDRIAL"/>
    <property type="match status" value="1"/>
</dbReference>
<feature type="domain" description="Thioredoxin" evidence="8">
    <location>
        <begin position="1"/>
        <end position="114"/>
    </location>
</feature>
<name>A0A0U2JIA3_9ALTE</name>
<dbReference type="NCBIfam" id="TIGR01068">
    <property type="entry name" value="thioredoxin"/>
    <property type="match status" value="1"/>
</dbReference>
<keyword evidence="3" id="KW-0249">Electron transport</keyword>
<protein>
    <recommendedName>
        <fullName evidence="6">Thioredoxin</fullName>
    </recommendedName>
</protein>
<dbReference type="OrthoDB" id="9790390at2"/>
<dbReference type="PROSITE" id="PS00194">
    <property type="entry name" value="THIOREDOXIN_1"/>
    <property type="match status" value="1"/>
</dbReference>
<gene>
    <name evidence="9" type="ORF">AT746_02385</name>
</gene>
<evidence type="ECO:0000256" key="3">
    <source>
        <dbReference type="ARBA" id="ARBA00022982"/>
    </source>
</evidence>
<evidence type="ECO:0000256" key="7">
    <source>
        <dbReference type="PROSITE-ProRule" id="PRU00339"/>
    </source>
</evidence>
<evidence type="ECO:0000313" key="9">
    <source>
        <dbReference type="EMBL" id="ALS97238.1"/>
    </source>
</evidence>
<dbReference type="InterPro" id="IPR005746">
    <property type="entry name" value="Thioredoxin"/>
</dbReference>
<dbReference type="GO" id="GO:0015035">
    <property type="term" value="F:protein-disulfide reductase activity"/>
    <property type="evidence" value="ECO:0007669"/>
    <property type="project" value="UniProtKB-UniRule"/>
</dbReference>
<dbReference type="PROSITE" id="PS50005">
    <property type="entry name" value="TPR"/>
    <property type="match status" value="1"/>
</dbReference>
<evidence type="ECO:0000259" key="8">
    <source>
        <dbReference type="PROSITE" id="PS51352"/>
    </source>
</evidence>
<dbReference type="STRING" id="1526571.AT746_02385"/>
<dbReference type="RefSeq" id="WP_062475927.1">
    <property type="nucleotide sequence ID" value="NZ_CP013650.1"/>
</dbReference>
<dbReference type="InterPro" id="IPR013766">
    <property type="entry name" value="Thioredoxin_domain"/>
</dbReference>
<comment type="similarity">
    <text evidence="1">Belongs to the thioredoxin family.</text>
</comment>
<dbReference type="PRINTS" id="PR00421">
    <property type="entry name" value="THIOREDOXIN"/>
</dbReference>
<dbReference type="PANTHER" id="PTHR43601">
    <property type="entry name" value="THIOREDOXIN, MITOCHONDRIAL"/>
    <property type="match status" value="1"/>
</dbReference>
<keyword evidence="10" id="KW-1185">Reference proteome</keyword>
<dbReference type="PROSITE" id="PS51352">
    <property type="entry name" value="THIOREDOXIN_2"/>
    <property type="match status" value="1"/>
</dbReference>
<organism evidence="9 10">
    <name type="scientific">Lacimicrobium alkaliphilum</name>
    <dbReference type="NCBI Taxonomy" id="1526571"/>
    <lineage>
        <taxon>Bacteria</taxon>
        <taxon>Pseudomonadati</taxon>
        <taxon>Pseudomonadota</taxon>
        <taxon>Gammaproteobacteria</taxon>
        <taxon>Alteromonadales</taxon>
        <taxon>Alteromonadaceae</taxon>
        <taxon>Lacimicrobium</taxon>
    </lineage>
</organism>
<dbReference type="InterPro" id="IPR011990">
    <property type="entry name" value="TPR-like_helical_dom_sf"/>
</dbReference>
<dbReference type="EMBL" id="CP013650">
    <property type="protein sequence ID" value="ALS97238.1"/>
    <property type="molecule type" value="Genomic_DNA"/>
</dbReference>
<dbReference type="InterPro" id="IPR036249">
    <property type="entry name" value="Thioredoxin-like_sf"/>
</dbReference>